<dbReference type="InterPro" id="IPR000801">
    <property type="entry name" value="Esterase-like"/>
</dbReference>
<dbReference type="Proteomes" id="UP000028680">
    <property type="component" value="Chromosome"/>
</dbReference>
<name>A0AAN0VHY9_9RHOB</name>
<proteinExistence type="predicted"/>
<sequence length="308" mass="34758">MHKIIVVFFILLSCEVAAEEKFSVIKLQKNLTLLRLYEGPIDGFWDPETKNAMCQFLSDTGRPCGAAINELDLKKLNEAASQKVIIYMHGTNNPRQQENCHWSYNAVPKSIKQVLGFVNFHIYYLCSSAADSQKLQENLPGDGVHYQFGHANGSYILQRVVELNNLIDSLHAANVRPENIFVAGHSAGGWSALIAADTFPEKFNGVIAFAPACCGPRHEVDLYPIWRQIVRPEQQKMMTNNPALKRLVFAYEDDEYNRSTDLEFLQSAFPETLQLVNQNCGKGHSTHLMDCNSAETQNIINKFLIIHQ</sequence>
<evidence type="ECO:0000313" key="2">
    <source>
        <dbReference type="Proteomes" id="UP000028680"/>
    </source>
</evidence>
<reference evidence="1 2" key="1">
    <citation type="journal article" date="2014" name="ISME J.">
        <title>Adaptation of an abundant Roseobacter RCA organism to pelagic systems revealed by genomic and transcriptomic analyses.</title>
        <authorList>
            <person name="Voget S."/>
            <person name="Wemheuer B."/>
            <person name="Brinkhoff T."/>
            <person name="Vollmers J."/>
            <person name="Dietrich S."/>
            <person name="Giebel H.A."/>
            <person name="Beardsley C."/>
            <person name="Sardemann C."/>
            <person name="Bakenhus I."/>
            <person name="Billerbeck S."/>
            <person name="Daniel R."/>
            <person name="Simon M."/>
        </authorList>
    </citation>
    <scope>NUCLEOTIDE SEQUENCE [LARGE SCALE GENOMIC DNA]</scope>
    <source>
        <strain evidence="1 2">RCA23</strain>
    </source>
</reference>
<dbReference type="SUPFAM" id="SSF47090">
    <property type="entry name" value="PGBD-like"/>
    <property type="match status" value="1"/>
</dbReference>
<evidence type="ECO:0008006" key="3">
    <source>
        <dbReference type="Google" id="ProtNLM"/>
    </source>
</evidence>
<gene>
    <name evidence="1" type="ORF">RCA23_c09320</name>
</gene>
<dbReference type="EMBL" id="CP003984">
    <property type="protein sequence ID" value="AII86487.1"/>
    <property type="molecule type" value="Genomic_DNA"/>
</dbReference>
<dbReference type="Pfam" id="PF00756">
    <property type="entry name" value="Esterase"/>
    <property type="match status" value="1"/>
</dbReference>
<accession>A0AAN0VHY9</accession>
<dbReference type="Gene3D" id="3.40.50.1820">
    <property type="entry name" value="alpha/beta hydrolase"/>
    <property type="match status" value="1"/>
</dbReference>
<dbReference type="SUPFAM" id="SSF53474">
    <property type="entry name" value="alpha/beta-Hydrolases"/>
    <property type="match status" value="1"/>
</dbReference>
<dbReference type="KEGG" id="ptp:RCA23_c09320"/>
<organism evidence="1 2">
    <name type="scientific">Planktomarina temperata RCA23</name>
    <dbReference type="NCBI Taxonomy" id="666509"/>
    <lineage>
        <taxon>Bacteria</taxon>
        <taxon>Pseudomonadati</taxon>
        <taxon>Pseudomonadota</taxon>
        <taxon>Alphaproteobacteria</taxon>
        <taxon>Rhodobacterales</taxon>
        <taxon>Paracoccaceae</taxon>
        <taxon>Planktomarina</taxon>
    </lineage>
</organism>
<dbReference type="InterPro" id="IPR029058">
    <property type="entry name" value="AB_hydrolase_fold"/>
</dbReference>
<evidence type="ECO:0000313" key="1">
    <source>
        <dbReference type="EMBL" id="AII86487.1"/>
    </source>
</evidence>
<dbReference type="AlphaFoldDB" id="A0AAN0VHY9"/>
<protein>
    <recommendedName>
        <fullName evidence="3">Peptidase S9 prolyl oligopeptidase catalytic domain-containing protein</fullName>
    </recommendedName>
</protein>
<keyword evidence="2" id="KW-1185">Reference proteome</keyword>
<dbReference type="InterPro" id="IPR036365">
    <property type="entry name" value="PGBD-like_sf"/>
</dbReference>